<keyword evidence="4" id="KW-0175">Coiled coil</keyword>
<dbReference type="NCBIfam" id="NF045758">
    <property type="entry name" value="YlxM"/>
    <property type="match status" value="1"/>
</dbReference>
<dbReference type="STRING" id="159292.SAMN05192546_105280"/>
<evidence type="ECO:0000256" key="4">
    <source>
        <dbReference type="SAM" id="Coils"/>
    </source>
</evidence>
<dbReference type="Pfam" id="PF04297">
    <property type="entry name" value="UPF0122"/>
    <property type="match status" value="1"/>
</dbReference>
<organism evidence="5 6">
    <name type="scientific">Tindallia californiensis</name>
    <dbReference type="NCBI Taxonomy" id="159292"/>
    <lineage>
        <taxon>Bacteria</taxon>
        <taxon>Bacillati</taxon>
        <taxon>Bacillota</taxon>
        <taxon>Clostridia</taxon>
        <taxon>Peptostreptococcales</taxon>
        <taxon>Tindalliaceae</taxon>
        <taxon>Tindallia</taxon>
    </lineage>
</organism>
<keyword evidence="6" id="KW-1185">Reference proteome</keyword>
<sequence length="115" mass="13944">MDEKNMRMILLYDIYQGLLTEKQRYMMDLYYQQDFSLAEIAETLLVSRQAVYDHLKRTEIILEKYEDNMKLLEKHFQQQVIIKNIEKKIKNCELKNAGTELSDFFDELKELLKQL</sequence>
<dbReference type="RefSeq" id="WP_207646059.1">
    <property type="nucleotide sequence ID" value="NZ_FNPV01000005.1"/>
</dbReference>
<evidence type="ECO:0000313" key="5">
    <source>
        <dbReference type="EMBL" id="SDY92116.1"/>
    </source>
</evidence>
<evidence type="ECO:0000256" key="3">
    <source>
        <dbReference type="HAMAP-Rule" id="MF_00245"/>
    </source>
</evidence>
<feature type="coiled-coil region" evidence="4">
    <location>
        <begin position="55"/>
        <end position="114"/>
    </location>
</feature>
<reference evidence="5 6" key="1">
    <citation type="submission" date="2016-10" db="EMBL/GenBank/DDBJ databases">
        <authorList>
            <person name="de Groot N.N."/>
        </authorList>
    </citation>
    <scope>NUCLEOTIDE SEQUENCE [LARGE SCALE GENOMIC DNA]</scope>
    <source>
        <strain evidence="5 6">APO</strain>
    </source>
</reference>
<dbReference type="Proteomes" id="UP000199230">
    <property type="component" value="Unassembled WGS sequence"/>
</dbReference>
<dbReference type="Gene3D" id="1.10.10.10">
    <property type="entry name" value="Winged helix-like DNA-binding domain superfamily/Winged helix DNA-binding domain"/>
    <property type="match status" value="1"/>
</dbReference>
<name>A0A1H3NT72_9FIRM</name>
<dbReference type="InterPro" id="IPR007394">
    <property type="entry name" value="UPF0122"/>
</dbReference>
<evidence type="ECO:0000256" key="1">
    <source>
        <dbReference type="ARBA" id="ARBA00008720"/>
    </source>
</evidence>
<dbReference type="PANTHER" id="PTHR40083">
    <property type="entry name" value="UPF0122 PROTEIN CBO2450/CLC_2298"/>
    <property type="match status" value="1"/>
</dbReference>
<dbReference type="PANTHER" id="PTHR40083:SF1">
    <property type="entry name" value="UPF0122 PROTEIN YLXM"/>
    <property type="match status" value="1"/>
</dbReference>
<accession>A0A1H3NT72</accession>
<protein>
    <recommendedName>
        <fullName evidence="3">UPF0122 protein SAMN05192546_105280</fullName>
    </recommendedName>
</protein>
<comment type="function">
    <text evidence="2 3">Might take part in the signal recognition particle (SRP) pathway. This is inferred from the conservation of its genetic proximity to ftsY/ffh. May be a regulatory protein.</text>
</comment>
<dbReference type="AlphaFoldDB" id="A0A1H3NT72"/>
<dbReference type="InterPro" id="IPR036388">
    <property type="entry name" value="WH-like_DNA-bd_sf"/>
</dbReference>
<dbReference type="SUPFAM" id="SSF88659">
    <property type="entry name" value="Sigma3 and sigma4 domains of RNA polymerase sigma factors"/>
    <property type="match status" value="1"/>
</dbReference>
<dbReference type="EMBL" id="FNPV01000005">
    <property type="protein sequence ID" value="SDY92116.1"/>
    <property type="molecule type" value="Genomic_DNA"/>
</dbReference>
<dbReference type="InterPro" id="IPR013324">
    <property type="entry name" value="RNA_pol_sigma_r3/r4-like"/>
</dbReference>
<dbReference type="InterPro" id="IPR054831">
    <property type="entry name" value="UPF0122_fam_protein"/>
</dbReference>
<dbReference type="HAMAP" id="MF_00245">
    <property type="entry name" value="UPF0122"/>
    <property type="match status" value="1"/>
</dbReference>
<evidence type="ECO:0000313" key="6">
    <source>
        <dbReference type="Proteomes" id="UP000199230"/>
    </source>
</evidence>
<comment type="similarity">
    <text evidence="1 3">Belongs to the UPF0122 family.</text>
</comment>
<proteinExistence type="inferred from homology"/>
<gene>
    <name evidence="5" type="ORF">SAMN05192546_105280</name>
</gene>
<evidence type="ECO:0000256" key="2">
    <source>
        <dbReference type="ARBA" id="ARBA00024764"/>
    </source>
</evidence>